<dbReference type="GO" id="GO:0016887">
    <property type="term" value="F:ATP hydrolysis activity"/>
    <property type="evidence" value="ECO:0007669"/>
    <property type="project" value="InterPro"/>
</dbReference>
<dbReference type="GO" id="GO:0005886">
    <property type="term" value="C:plasma membrane"/>
    <property type="evidence" value="ECO:0007669"/>
    <property type="project" value="UniProtKB-SubCell"/>
</dbReference>
<evidence type="ECO:0000256" key="5">
    <source>
        <dbReference type="ARBA" id="ARBA00022989"/>
    </source>
</evidence>
<dbReference type="InterPro" id="IPR011527">
    <property type="entry name" value="ABC1_TM_dom"/>
</dbReference>
<dbReference type="PROSITE" id="PS50893">
    <property type="entry name" value="ABC_TRANSPORTER_2"/>
    <property type="match status" value="1"/>
</dbReference>
<evidence type="ECO:0000256" key="7">
    <source>
        <dbReference type="SAM" id="Phobius"/>
    </source>
</evidence>
<evidence type="ECO:0000256" key="1">
    <source>
        <dbReference type="ARBA" id="ARBA00004651"/>
    </source>
</evidence>
<evidence type="ECO:0000313" key="11">
    <source>
        <dbReference type="Proteomes" id="UP000636960"/>
    </source>
</evidence>
<evidence type="ECO:0000256" key="4">
    <source>
        <dbReference type="ARBA" id="ARBA00022840"/>
    </source>
</evidence>
<dbReference type="InterPro" id="IPR003439">
    <property type="entry name" value="ABC_transporter-like_ATP-bd"/>
</dbReference>
<feature type="transmembrane region" description="Helical" evidence="7">
    <location>
        <begin position="40"/>
        <end position="64"/>
    </location>
</feature>
<gene>
    <name evidence="10" type="ORF">Ari01nite_19480</name>
</gene>
<dbReference type="Pfam" id="PF00005">
    <property type="entry name" value="ABC_tran"/>
    <property type="match status" value="1"/>
</dbReference>
<dbReference type="InterPro" id="IPR036640">
    <property type="entry name" value="ABC1_TM_sf"/>
</dbReference>
<feature type="transmembrane region" description="Helical" evidence="7">
    <location>
        <begin position="240"/>
        <end position="260"/>
    </location>
</feature>
<sequence>MLLRLVRDAGAHVVVLAVAGLVGAVAELLLPAALGRAVDAVLGLGGTATIWLTVAIALIGAAAVSEILHDLAAASGTARATRVVRHRLLRRLFALPTESAAGYPLGDLVARLSSQSADAGSAAAAVVGGVFAVLPPVGGLVALILLDWRLGAAYLLGLLILGLLLRGFVTDASEAAGGYQRVLGTMAGNLAEALGGSRTIAAAGTVDREIARVLRPLPSLSRYGTGTWTALATAAGRTALLAPLTLIAVIVAGGLLLALGSLTPGSLLAAVQYAALGTGLGAVLATLNRLVRARTGAERVAAVLDIMPAPAGARNLAAGPGELRLEGVTVRAGGRTVLSGIDLTVPGGATVAVVGRSGAGKSVLAAVAGGLRSPGAGRVLLDGVPLADCAPDALAAAVGYGFERPVLVGATIGDAITMGRPGGARRAAEVAAIDGYVARLPGGYDTPLDEAPMSGGERQRIGLARALRGDRLLILDDASSSLDTVTEARITSSLTRNAGDRTRLVVTHRRATAARADLVAWVDGGRVRAVAPHRVLWADPRYRAVFAGEVTG</sequence>
<dbReference type="InterPro" id="IPR017871">
    <property type="entry name" value="ABC_transporter-like_CS"/>
</dbReference>
<dbReference type="PANTHER" id="PTHR43394:SF1">
    <property type="entry name" value="ATP-BINDING CASSETTE SUB-FAMILY B MEMBER 10, MITOCHONDRIAL"/>
    <property type="match status" value="1"/>
</dbReference>
<keyword evidence="11" id="KW-1185">Reference proteome</keyword>
<name>A0A919JTG8_9ACTN</name>
<feature type="domain" description="ABC transporter" evidence="8">
    <location>
        <begin position="323"/>
        <end position="549"/>
    </location>
</feature>
<dbReference type="SUPFAM" id="SSF52540">
    <property type="entry name" value="P-loop containing nucleoside triphosphate hydrolases"/>
    <property type="match status" value="1"/>
</dbReference>
<comment type="caution">
    <text evidence="10">The sequence shown here is derived from an EMBL/GenBank/DDBJ whole genome shotgun (WGS) entry which is preliminary data.</text>
</comment>
<keyword evidence="4 10" id="KW-0067">ATP-binding</keyword>
<feature type="transmembrane region" description="Helical" evidence="7">
    <location>
        <begin position="266"/>
        <end position="287"/>
    </location>
</feature>
<dbReference type="GO" id="GO:0015421">
    <property type="term" value="F:ABC-type oligopeptide transporter activity"/>
    <property type="evidence" value="ECO:0007669"/>
    <property type="project" value="TreeGrafter"/>
</dbReference>
<dbReference type="AlphaFoldDB" id="A0A919JTG8"/>
<dbReference type="Proteomes" id="UP000636960">
    <property type="component" value="Unassembled WGS sequence"/>
</dbReference>
<evidence type="ECO:0000256" key="2">
    <source>
        <dbReference type="ARBA" id="ARBA00022692"/>
    </source>
</evidence>
<dbReference type="SMART" id="SM00382">
    <property type="entry name" value="AAA"/>
    <property type="match status" value="1"/>
</dbReference>
<keyword evidence="5 7" id="KW-1133">Transmembrane helix</keyword>
<dbReference type="PANTHER" id="PTHR43394">
    <property type="entry name" value="ATP-DEPENDENT PERMEASE MDL1, MITOCHONDRIAL"/>
    <property type="match status" value="1"/>
</dbReference>
<keyword evidence="6 7" id="KW-0472">Membrane</keyword>
<organism evidence="10 11">
    <name type="scientific">Paractinoplanes rishiriensis</name>
    <dbReference type="NCBI Taxonomy" id="1050105"/>
    <lineage>
        <taxon>Bacteria</taxon>
        <taxon>Bacillati</taxon>
        <taxon>Actinomycetota</taxon>
        <taxon>Actinomycetes</taxon>
        <taxon>Micromonosporales</taxon>
        <taxon>Micromonosporaceae</taxon>
        <taxon>Paractinoplanes</taxon>
    </lineage>
</organism>
<feature type="transmembrane region" description="Helical" evidence="7">
    <location>
        <begin position="12"/>
        <end position="34"/>
    </location>
</feature>
<evidence type="ECO:0000259" key="8">
    <source>
        <dbReference type="PROSITE" id="PS50893"/>
    </source>
</evidence>
<dbReference type="PROSITE" id="PS50929">
    <property type="entry name" value="ABC_TM1F"/>
    <property type="match status" value="1"/>
</dbReference>
<feature type="transmembrane region" description="Helical" evidence="7">
    <location>
        <begin position="121"/>
        <end position="146"/>
    </location>
</feature>
<keyword evidence="2 7" id="KW-0812">Transmembrane</keyword>
<comment type="subcellular location">
    <subcellularLocation>
        <location evidence="1">Cell membrane</location>
        <topology evidence="1">Multi-pass membrane protein</topology>
    </subcellularLocation>
</comment>
<evidence type="ECO:0000256" key="6">
    <source>
        <dbReference type="ARBA" id="ARBA00023136"/>
    </source>
</evidence>
<dbReference type="Gene3D" id="3.40.50.300">
    <property type="entry name" value="P-loop containing nucleotide triphosphate hydrolases"/>
    <property type="match status" value="1"/>
</dbReference>
<feature type="domain" description="ABC transmembrane type-1" evidence="9">
    <location>
        <begin position="14"/>
        <end position="292"/>
    </location>
</feature>
<dbReference type="InterPro" id="IPR003593">
    <property type="entry name" value="AAA+_ATPase"/>
</dbReference>
<dbReference type="InterPro" id="IPR027417">
    <property type="entry name" value="P-loop_NTPase"/>
</dbReference>
<feature type="transmembrane region" description="Helical" evidence="7">
    <location>
        <begin position="152"/>
        <end position="169"/>
    </location>
</feature>
<proteinExistence type="predicted"/>
<dbReference type="SUPFAM" id="SSF90123">
    <property type="entry name" value="ABC transporter transmembrane region"/>
    <property type="match status" value="1"/>
</dbReference>
<dbReference type="GO" id="GO:0005524">
    <property type="term" value="F:ATP binding"/>
    <property type="evidence" value="ECO:0007669"/>
    <property type="project" value="UniProtKB-KW"/>
</dbReference>
<keyword evidence="3" id="KW-0547">Nucleotide-binding</keyword>
<evidence type="ECO:0000313" key="10">
    <source>
        <dbReference type="EMBL" id="GIE94483.1"/>
    </source>
</evidence>
<dbReference type="InterPro" id="IPR039421">
    <property type="entry name" value="Type_1_exporter"/>
</dbReference>
<reference evidence="10" key="1">
    <citation type="submission" date="2021-01" db="EMBL/GenBank/DDBJ databases">
        <title>Whole genome shotgun sequence of Actinoplanes rishiriensis NBRC 108556.</title>
        <authorList>
            <person name="Komaki H."/>
            <person name="Tamura T."/>
        </authorList>
    </citation>
    <scope>NUCLEOTIDE SEQUENCE</scope>
    <source>
        <strain evidence="10">NBRC 108556</strain>
    </source>
</reference>
<evidence type="ECO:0000259" key="9">
    <source>
        <dbReference type="PROSITE" id="PS50929"/>
    </source>
</evidence>
<dbReference type="PROSITE" id="PS00211">
    <property type="entry name" value="ABC_TRANSPORTER_1"/>
    <property type="match status" value="1"/>
</dbReference>
<dbReference type="Pfam" id="PF00664">
    <property type="entry name" value="ABC_membrane"/>
    <property type="match status" value="1"/>
</dbReference>
<dbReference type="CDD" id="cd03228">
    <property type="entry name" value="ABCC_MRP_Like"/>
    <property type="match status" value="1"/>
</dbReference>
<accession>A0A919JTG8</accession>
<dbReference type="EMBL" id="BOMV01000013">
    <property type="protein sequence ID" value="GIE94483.1"/>
    <property type="molecule type" value="Genomic_DNA"/>
</dbReference>
<evidence type="ECO:0000256" key="3">
    <source>
        <dbReference type="ARBA" id="ARBA00022741"/>
    </source>
</evidence>
<dbReference type="Gene3D" id="1.20.1560.10">
    <property type="entry name" value="ABC transporter type 1, transmembrane domain"/>
    <property type="match status" value="1"/>
</dbReference>
<dbReference type="RefSeq" id="WP_203780789.1">
    <property type="nucleotide sequence ID" value="NZ_BOMV01000013.1"/>
</dbReference>
<protein>
    <submittedName>
        <fullName evidence="10">ABC transporter ATP-binding protein</fullName>
    </submittedName>
</protein>